<protein>
    <recommendedName>
        <fullName evidence="1">Polysaccharide biosynthesis enzyme WcbI domain-containing protein</fullName>
    </recommendedName>
</protein>
<dbReference type="InterPro" id="IPR041307">
    <property type="entry name" value="WcbI"/>
</dbReference>
<accession>A0A1I4JZ07</accession>
<dbReference type="Proteomes" id="UP000199550">
    <property type="component" value="Unassembled WGS sequence"/>
</dbReference>
<dbReference type="STRING" id="195913.SAMN04488004_1516"/>
<reference evidence="3" key="1">
    <citation type="submission" date="2016-10" db="EMBL/GenBank/DDBJ databases">
        <authorList>
            <person name="Varghese N."/>
            <person name="Submissions S."/>
        </authorList>
    </citation>
    <scope>NUCLEOTIDE SEQUENCE [LARGE SCALE GENOMIC DNA]</scope>
    <source>
        <strain evidence="3">DSM 16199</strain>
    </source>
</reference>
<feature type="non-terminal residue" evidence="2">
    <location>
        <position position="1"/>
    </location>
</feature>
<proteinExistence type="predicted"/>
<dbReference type="EMBL" id="FOTF01000051">
    <property type="protein sequence ID" value="SFL71742.1"/>
    <property type="molecule type" value="Genomic_DNA"/>
</dbReference>
<evidence type="ECO:0000259" key="1">
    <source>
        <dbReference type="Pfam" id="PF18588"/>
    </source>
</evidence>
<dbReference type="RefSeq" id="WP_090192115.1">
    <property type="nucleotide sequence ID" value="NZ_FOTF01000051.1"/>
</dbReference>
<gene>
    <name evidence="2" type="ORF">SAMN04488004_1516</name>
</gene>
<evidence type="ECO:0000313" key="3">
    <source>
        <dbReference type="Proteomes" id="UP000199550"/>
    </source>
</evidence>
<evidence type="ECO:0000313" key="2">
    <source>
        <dbReference type="EMBL" id="SFL71742.1"/>
    </source>
</evidence>
<sequence length="227" mass="25346">EALAAKTVVDVPGFYFSGYHPDVCYVRSAKGYPVNTRFGAYHSVICLSAFLHGLSVEQTVKLYNAQTYAACGYFDEWDKQRSLLVATFAKAGLDIAPLMLRWSRTGCFMHTVNHPHVQCLFDVARVIATKLDTRVQDFYRAPPDNLSNNAIYPCYPEIAENCGGMGSTQFKLTNKDEVVDLKGFVELCFYTYSRHPREDLNFSPEYATKVAAMARVLAGTPALQPAQ</sequence>
<name>A0A1I4JZ07_9RHOB</name>
<keyword evidence="3" id="KW-1185">Reference proteome</keyword>
<dbReference type="AlphaFoldDB" id="A0A1I4JZ07"/>
<dbReference type="Pfam" id="PF18588">
    <property type="entry name" value="WcbI"/>
    <property type="match status" value="1"/>
</dbReference>
<feature type="domain" description="Polysaccharide biosynthesis enzyme WcbI" evidence="1">
    <location>
        <begin position="6"/>
        <end position="133"/>
    </location>
</feature>
<organism evidence="2 3">
    <name type="scientific">Loktanella salsilacus</name>
    <dbReference type="NCBI Taxonomy" id="195913"/>
    <lineage>
        <taxon>Bacteria</taxon>
        <taxon>Pseudomonadati</taxon>
        <taxon>Pseudomonadota</taxon>
        <taxon>Alphaproteobacteria</taxon>
        <taxon>Rhodobacterales</taxon>
        <taxon>Roseobacteraceae</taxon>
        <taxon>Loktanella</taxon>
    </lineage>
</organism>